<evidence type="ECO:0000313" key="10">
    <source>
        <dbReference type="Proteomes" id="UP000315349"/>
    </source>
</evidence>
<dbReference type="EMBL" id="CP036299">
    <property type="protein sequence ID" value="QDV31872.1"/>
    <property type="molecule type" value="Genomic_DNA"/>
</dbReference>
<dbReference type="GO" id="GO:0015562">
    <property type="term" value="F:efflux transmembrane transporter activity"/>
    <property type="evidence" value="ECO:0007669"/>
    <property type="project" value="InterPro"/>
</dbReference>
<dbReference type="PANTHER" id="PTHR30026">
    <property type="entry name" value="OUTER MEMBRANE PROTEIN TOLC"/>
    <property type="match status" value="1"/>
</dbReference>
<evidence type="ECO:0000256" key="5">
    <source>
        <dbReference type="ARBA" id="ARBA00022692"/>
    </source>
</evidence>
<evidence type="ECO:0000256" key="1">
    <source>
        <dbReference type="ARBA" id="ARBA00004442"/>
    </source>
</evidence>
<dbReference type="Gene3D" id="1.20.1600.10">
    <property type="entry name" value="Outer membrane efflux proteins (OEP)"/>
    <property type="match status" value="1"/>
</dbReference>
<keyword evidence="4" id="KW-1134">Transmembrane beta strand</keyword>
<evidence type="ECO:0000256" key="3">
    <source>
        <dbReference type="ARBA" id="ARBA00022448"/>
    </source>
</evidence>
<keyword evidence="7" id="KW-0998">Cell outer membrane</keyword>
<dbReference type="GO" id="GO:0009279">
    <property type="term" value="C:cell outer membrane"/>
    <property type="evidence" value="ECO:0007669"/>
    <property type="project" value="UniProtKB-SubCell"/>
</dbReference>
<feature type="region of interest" description="Disordered" evidence="8">
    <location>
        <begin position="618"/>
        <end position="717"/>
    </location>
</feature>
<comment type="similarity">
    <text evidence="2">Belongs to the outer membrane factor (OMF) (TC 1.B.17) family.</text>
</comment>
<dbReference type="Pfam" id="PF02321">
    <property type="entry name" value="OEP"/>
    <property type="match status" value="2"/>
</dbReference>
<protein>
    <submittedName>
        <fullName evidence="9">Outer membrane channel protein</fullName>
    </submittedName>
</protein>
<reference evidence="9 10" key="1">
    <citation type="submission" date="2019-02" db="EMBL/GenBank/DDBJ databases">
        <title>Deep-cultivation of Planctomycetes and their phenomic and genomic characterization uncovers novel biology.</title>
        <authorList>
            <person name="Wiegand S."/>
            <person name="Jogler M."/>
            <person name="Boedeker C."/>
            <person name="Pinto D."/>
            <person name="Vollmers J."/>
            <person name="Rivas-Marin E."/>
            <person name="Kohn T."/>
            <person name="Peeters S.H."/>
            <person name="Heuer A."/>
            <person name="Rast P."/>
            <person name="Oberbeckmann S."/>
            <person name="Bunk B."/>
            <person name="Jeske O."/>
            <person name="Meyerdierks A."/>
            <person name="Storesund J.E."/>
            <person name="Kallscheuer N."/>
            <person name="Luecker S."/>
            <person name="Lage O.M."/>
            <person name="Pohl T."/>
            <person name="Merkel B.J."/>
            <person name="Hornburger P."/>
            <person name="Mueller R.-W."/>
            <person name="Bruemmer F."/>
            <person name="Labrenz M."/>
            <person name="Spormann A.M."/>
            <person name="Op den Camp H."/>
            <person name="Overmann J."/>
            <person name="Amann R."/>
            <person name="Jetten M.S.M."/>
            <person name="Mascher T."/>
            <person name="Medema M.H."/>
            <person name="Devos D.P."/>
            <person name="Kaster A.-K."/>
            <person name="Ovreas L."/>
            <person name="Rohde M."/>
            <person name="Galperin M.Y."/>
            <person name="Jogler C."/>
        </authorList>
    </citation>
    <scope>NUCLEOTIDE SEQUENCE [LARGE SCALE GENOMIC DNA]</scope>
    <source>
        <strain evidence="9 10">Spb1</strain>
    </source>
</reference>
<evidence type="ECO:0000313" key="9">
    <source>
        <dbReference type="EMBL" id="QDV31872.1"/>
    </source>
</evidence>
<dbReference type="SUPFAM" id="SSF56954">
    <property type="entry name" value="Outer membrane efflux proteins (OEP)"/>
    <property type="match status" value="1"/>
</dbReference>
<evidence type="ECO:0000256" key="8">
    <source>
        <dbReference type="SAM" id="MobiDB-lite"/>
    </source>
</evidence>
<gene>
    <name evidence="9" type="ORF">Spb1_38180</name>
</gene>
<keyword evidence="3" id="KW-0813">Transport</keyword>
<dbReference type="Proteomes" id="UP000315349">
    <property type="component" value="Chromosome"/>
</dbReference>
<dbReference type="AlphaFoldDB" id="A0A518GTF9"/>
<name>A0A518GTF9_9PLAN</name>
<dbReference type="InterPro" id="IPR051906">
    <property type="entry name" value="TolC-like"/>
</dbReference>
<accession>A0A518GTF9</accession>
<keyword evidence="10" id="KW-1185">Reference proteome</keyword>
<organism evidence="9 10">
    <name type="scientific">Planctopirus ephydatiae</name>
    <dbReference type="NCBI Taxonomy" id="2528019"/>
    <lineage>
        <taxon>Bacteria</taxon>
        <taxon>Pseudomonadati</taxon>
        <taxon>Planctomycetota</taxon>
        <taxon>Planctomycetia</taxon>
        <taxon>Planctomycetales</taxon>
        <taxon>Planctomycetaceae</taxon>
        <taxon>Planctopirus</taxon>
    </lineage>
</organism>
<keyword evidence="5" id="KW-0812">Transmembrane</keyword>
<feature type="compositionally biased region" description="Basic and acidic residues" evidence="8">
    <location>
        <begin position="628"/>
        <end position="637"/>
    </location>
</feature>
<dbReference type="GO" id="GO:0015288">
    <property type="term" value="F:porin activity"/>
    <property type="evidence" value="ECO:0007669"/>
    <property type="project" value="TreeGrafter"/>
</dbReference>
<evidence type="ECO:0000256" key="2">
    <source>
        <dbReference type="ARBA" id="ARBA00007613"/>
    </source>
</evidence>
<dbReference type="PANTHER" id="PTHR30026:SF23">
    <property type="entry name" value="TO APRF-PUTATIVE OUTER MEMBRANE EFFLUX PROTEIN OR SECRETED ALKALINE PHOSPHATASE-RELATED"/>
    <property type="match status" value="1"/>
</dbReference>
<dbReference type="InterPro" id="IPR003423">
    <property type="entry name" value="OMP_efflux"/>
</dbReference>
<proteinExistence type="inferred from homology"/>
<evidence type="ECO:0000256" key="6">
    <source>
        <dbReference type="ARBA" id="ARBA00023136"/>
    </source>
</evidence>
<comment type="subcellular location">
    <subcellularLocation>
        <location evidence="1">Cell outer membrane</location>
    </subcellularLocation>
</comment>
<sequence>MSRTGLLDQHDFKPVGRLESTVMDHTRIGILAWFGRWLPAIRPSGRLLCRIQRRFSLFVRQSGGRCLATASLLGMLTPTPIAAQEERPWKLILPEQRSIQLQTPPQIPVDVPMGGPPTTVTSPGERVEWLLSLDEAIHIAIQNSEAIRVAGGASVRVTGQTIYDVAIANTKIDAERAQFDPTLGIDNTFVRQDIPTAGLIVPNPRQRRISGFTRDGYNHATGIEKLNPLGGLTRFDIETNVQRTKPTIAQLNPLTTTRAGVSYVQPLLLGAGQDVTMAPIRIAQLETDRTFFQFKNSVQDMVHAVIQAYWRLAAARITVWATEKQVEQSRFASERAEARMRAGLADSAEVSQTRLAYYNFRSAQIVAKNAQLDTENLLRNLLFLPPESETEIIPSTALHTETMNFEWNELLAIVEECRPDLQELRTTVLADNQRIILAKSQALPQLNLVSAYGWTNTQGEQRNRNGVVSNFNASGSRYTDWTLGVNFDMPLGLREGRANVRGQELNYARDLANLRTRSHTAVHDVASAVRAVDRNYAEYQSYRMAREAAALNLEQQRIEYDNGRTIFLNLLLAISDWGTSVSQEIDALSRFNTELANLERQTGTILETHAIYFEQEKMRTTGPLGPHHPVDYPRDLRPTPNAPRYGAEPTPPEKKYFDEDSIPTTEPTLDPTETGKASVDPPTKSGWAASLTDTITGRRFRQKNSADRSRATSEEIP</sequence>
<dbReference type="KEGG" id="peh:Spb1_38180"/>
<feature type="compositionally biased region" description="Basic and acidic residues" evidence="8">
    <location>
        <begin position="704"/>
        <end position="717"/>
    </location>
</feature>
<dbReference type="GO" id="GO:1990281">
    <property type="term" value="C:efflux pump complex"/>
    <property type="evidence" value="ECO:0007669"/>
    <property type="project" value="TreeGrafter"/>
</dbReference>
<evidence type="ECO:0000256" key="7">
    <source>
        <dbReference type="ARBA" id="ARBA00023237"/>
    </source>
</evidence>
<keyword evidence="6" id="KW-0472">Membrane</keyword>
<feature type="compositionally biased region" description="Low complexity" evidence="8">
    <location>
        <begin position="663"/>
        <end position="674"/>
    </location>
</feature>
<dbReference type="OrthoDB" id="229865at2"/>
<evidence type="ECO:0000256" key="4">
    <source>
        <dbReference type="ARBA" id="ARBA00022452"/>
    </source>
</evidence>